<feature type="transmembrane region" description="Helical" evidence="2">
    <location>
        <begin position="129"/>
        <end position="150"/>
    </location>
</feature>
<comment type="caution">
    <text evidence="4">The sequence shown here is derived from an EMBL/GenBank/DDBJ whole genome shotgun (WGS) entry which is preliminary data.</text>
</comment>
<keyword evidence="2" id="KW-0812">Transmembrane</keyword>
<feature type="domain" description="DUF6534" evidence="3">
    <location>
        <begin position="186"/>
        <end position="283"/>
    </location>
</feature>
<feature type="transmembrane region" description="Helical" evidence="2">
    <location>
        <begin position="86"/>
        <end position="108"/>
    </location>
</feature>
<dbReference type="PANTHER" id="PTHR40465:SF1">
    <property type="entry name" value="DUF6534 DOMAIN-CONTAINING PROTEIN"/>
    <property type="match status" value="1"/>
</dbReference>
<evidence type="ECO:0000259" key="3">
    <source>
        <dbReference type="Pfam" id="PF20152"/>
    </source>
</evidence>
<keyword evidence="5" id="KW-1185">Reference proteome</keyword>
<keyword evidence="2" id="KW-0472">Membrane</keyword>
<feature type="transmembrane region" description="Helical" evidence="2">
    <location>
        <begin position="222"/>
        <end position="244"/>
    </location>
</feature>
<dbReference type="AlphaFoldDB" id="A0A9P7A4B2"/>
<evidence type="ECO:0000256" key="2">
    <source>
        <dbReference type="SAM" id="Phobius"/>
    </source>
</evidence>
<evidence type="ECO:0000256" key="1">
    <source>
        <dbReference type="SAM" id="MobiDB-lite"/>
    </source>
</evidence>
<dbReference type="Proteomes" id="UP000714275">
    <property type="component" value="Unassembled WGS sequence"/>
</dbReference>
<sequence length="342" mass="37333">MSAKIYVEGFYISKNNKTAILLYPMSSVSSQPALGLDISQTYGAIVIGLLCAYFLYGATCVQTVLFFMTCGEDSVWIKCLCGQASFVYGALVQHFGSLAALSSAYLTWLNRSSQSLIIFGIQGFFLFRVYKSLVSSFVLVTLVTVFSWHYQSGLGLTSAGTVIRSPAQFNVAALKRVELVNDVFLVVTDGLLAGLMVFYLHRSRPSQTMAATETVISTLINYAIASGAFTATAAVLGFILRLAAPQTAANQCLYAIIPHISIQRQLTNLVYSNAMLASLNLRQVATRPWRSKAIELSNPRAIFSPNSATLEGIESQIHSHEMPSKFTKSRSQPSFATQDPDY</sequence>
<name>A0A9P7A4B2_9AGAM</name>
<gene>
    <name evidence="4" type="ORF">EV702DRAFT_1041921</name>
</gene>
<dbReference type="Pfam" id="PF20152">
    <property type="entry name" value="DUF6534"/>
    <property type="match status" value="1"/>
</dbReference>
<dbReference type="EMBL" id="JABBWD010000004">
    <property type="protein sequence ID" value="KAG1782229.1"/>
    <property type="molecule type" value="Genomic_DNA"/>
</dbReference>
<organism evidence="4 5">
    <name type="scientific">Suillus placidus</name>
    <dbReference type="NCBI Taxonomy" id="48579"/>
    <lineage>
        <taxon>Eukaryota</taxon>
        <taxon>Fungi</taxon>
        <taxon>Dikarya</taxon>
        <taxon>Basidiomycota</taxon>
        <taxon>Agaricomycotina</taxon>
        <taxon>Agaricomycetes</taxon>
        <taxon>Agaricomycetidae</taxon>
        <taxon>Boletales</taxon>
        <taxon>Suillineae</taxon>
        <taxon>Suillaceae</taxon>
        <taxon>Suillus</taxon>
    </lineage>
</organism>
<proteinExistence type="predicted"/>
<feature type="region of interest" description="Disordered" evidence="1">
    <location>
        <begin position="321"/>
        <end position="342"/>
    </location>
</feature>
<feature type="compositionally biased region" description="Polar residues" evidence="1">
    <location>
        <begin position="329"/>
        <end position="342"/>
    </location>
</feature>
<dbReference type="PANTHER" id="PTHR40465">
    <property type="entry name" value="CHROMOSOME 1, WHOLE GENOME SHOTGUN SEQUENCE"/>
    <property type="match status" value="1"/>
</dbReference>
<dbReference type="InterPro" id="IPR045339">
    <property type="entry name" value="DUF6534"/>
</dbReference>
<protein>
    <recommendedName>
        <fullName evidence="3">DUF6534 domain-containing protein</fullName>
    </recommendedName>
</protein>
<keyword evidence="2" id="KW-1133">Transmembrane helix</keyword>
<accession>A0A9P7A4B2</accession>
<feature type="transmembrane region" description="Helical" evidence="2">
    <location>
        <begin position="42"/>
        <end position="66"/>
    </location>
</feature>
<reference evidence="4" key="1">
    <citation type="journal article" date="2020" name="New Phytol.">
        <title>Comparative genomics reveals dynamic genome evolution in host specialist ectomycorrhizal fungi.</title>
        <authorList>
            <person name="Lofgren L.A."/>
            <person name="Nguyen N.H."/>
            <person name="Vilgalys R."/>
            <person name="Ruytinx J."/>
            <person name="Liao H.L."/>
            <person name="Branco S."/>
            <person name="Kuo A."/>
            <person name="LaButti K."/>
            <person name="Lipzen A."/>
            <person name="Andreopoulos W."/>
            <person name="Pangilinan J."/>
            <person name="Riley R."/>
            <person name="Hundley H."/>
            <person name="Na H."/>
            <person name="Barry K."/>
            <person name="Grigoriev I.V."/>
            <person name="Stajich J.E."/>
            <person name="Kennedy P.G."/>
        </authorList>
    </citation>
    <scope>NUCLEOTIDE SEQUENCE</scope>
    <source>
        <strain evidence="4">DOB743</strain>
    </source>
</reference>
<evidence type="ECO:0000313" key="5">
    <source>
        <dbReference type="Proteomes" id="UP000714275"/>
    </source>
</evidence>
<feature type="transmembrane region" description="Helical" evidence="2">
    <location>
        <begin position="183"/>
        <end position="201"/>
    </location>
</feature>
<dbReference type="OrthoDB" id="2687487at2759"/>
<evidence type="ECO:0000313" key="4">
    <source>
        <dbReference type="EMBL" id="KAG1782229.1"/>
    </source>
</evidence>